<evidence type="ECO:0000313" key="18">
    <source>
        <dbReference type="RefSeq" id="XP_033785624.1"/>
    </source>
</evidence>
<comment type="subcellular location">
    <subcellularLocation>
        <location evidence="2">Mitochondrion membrane</location>
    </subcellularLocation>
</comment>
<dbReference type="OrthoDB" id="3945418at2759"/>
<dbReference type="GO" id="GO:0008203">
    <property type="term" value="P:cholesterol metabolic process"/>
    <property type="evidence" value="ECO:0007669"/>
    <property type="project" value="TreeGrafter"/>
</dbReference>
<sequence>MQAMGSLKQFWRKVALPSALWDNFPVATVPAQTDSKIQPYDAIPSTGNAWINLIRFWRGNHFQQMHQVMLRNFQRFGPIYREKLGTHDSVNVILPEDAAQLFQSEGILPSRMSIEPWRAHRRLRNHKCGVFLLNGEDWRSDRLILNKEVLSPIGVRKFSPFLQEVAADFVTLLHRRIKKNARGTLTVDLYADLFRFTLESSNYVLYGQRLGLLEENPNAEAVAFITAVETMLKTTLPLLYTPHSLLQWTKSKIWQEHIDAWDVIFSHAEKSIQNIYQEFCLGQERKYSGILAELLLQAELSMDSIKANITELMAGGVDTTAIPLLFTLFELARNPHVQTALREEILAAESQVQHDETKILNHVPLLKGAIKETLRLYPVGITVTRHPQKDVVLHNYHVPAGTLVQVALYPMGRSPEIFKTPDRYDPERWLKDNNNFKALAFGFGSRQCIGRRIAEVEMMLFLIHSFHTILSRGPYLLKTQSSSPTSNTKNLQQSKLLPKPARLKNPTCGLAA</sequence>
<dbReference type="SUPFAM" id="SSF48264">
    <property type="entry name" value="Cytochrome P450"/>
    <property type="match status" value="1"/>
</dbReference>
<dbReference type="PANTHER" id="PTHR24279">
    <property type="entry name" value="CYTOCHROME P450"/>
    <property type="match status" value="1"/>
</dbReference>
<evidence type="ECO:0000256" key="16">
    <source>
        <dbReference type="RuleBase" id="RU000461"/>
    </source>
</evidence>
<dbReference type="InterPro" id="IPR036396">
    <property type="entry name" value="Cyt_P450_sf"/>
</dbReference>
<dbReference type="GO" id="GO:0005743">
    <property type="term" value="C:mitochondrial inner membrane"/>
    <property type="evidence" value="ECO:0007669"/>
    <property type="project" value="TreeGrafter"/>
</dbReference>
<dbReference type="GO" id="GO:0020037">
    <property type="term" value="F:heme binding"/>
    <property type="evidence" value="ECO:0007669"/>
    <property type="project" value="InterPro"/>
</dbReference>
<dbReference type="PRINTS" id="PR00385">
    <property type="entry name" value="P450"/>
</dbReference>
<gene>
    <name evidence="18" type="primary">LOC117353600</name>
</gene>
<dbReference type="AlphaFoldDB" id="A0A6P8PNR5"/>
<keyword evidence="7" id="KW-0809">Transit peptide</keyword>
<evidence type="ECO:0000256" key="4">
    <source>
        <dbReference type="ARBA" id="ARBA00012767"/>
    </source>
</evidence>
<dbReference type="RefSeq" id="XP_033785624.1">
    <property type="nucleotide sequence ID" value="XM_033929733.1"/>
</dbReference>
<dbReference type="PANTHER" id="PTHR24279:SF1">
    <property type="entry name" value="CYTOCHROME P450 11B2, MITOCHONDRIAL"/>
    <property type="match status" value="1"/>
</dbReference>
<dbReference type="InterPro" id="IPR017972">
    <property type="entry name" value="Cyt_P450_CS"/>
</dbReference>
<dbReference type="GO" id="GO:0034650">
    <property type="term" value="P:cortisol metabolic process"/>
    <property type="evidence" value="ECO:0007669"/>
    <property type="project" value="TreeGrafter"/>
</dbReference>
<keyword evidence="12" id="KW-0472">Membrane</keyword>
<dbReference type="InterPro" id="IPR050479">
    <property type="entry name" value="CYP11_CYP27_families"/>
</dbReference>
<proteinExistence type="inferred from homology"/>
<evidence type="ECO:0000256" key="15">
    <source>
        <dbReference type="PIRSR" id="PIRSR602401-1"/>
    </source>
</evidence>
<dbReference type="GO" id="GO:0004507">
    <property type="term" value="F:steroid 11-beta-monooxygenase activity"/>
    <property type="evidence" value="ECO:0007669"/>
    <property type="project" value="UniProtKB-EC"/>
</dbReference>
<feature type="binding site" description="axial binding residue" evidence="15">
    <location>
        <position position="448"/>
    </location>
    <ligand>
        <name>heme</name>
        <dbReference type="ChEBI" id="CHEBI:30413"/>
    </ligand>
    <ligandPart>
        <name>Fe</name>
        <dbReference type="ChEBI" id="CHEBI:18248"/>
    </ligandPart>
</feature>
<comment type="cofactor">
    <cofactor evidence="1 15">
        <name>heme</name>
        <dbReference type="ChEBI" id="CHEBI:30413"/>
    </cofactor>
</comment>
<comment type="similarity">
    <text evidence="3 16">Belongs to the cytochrome P450 family.</text>
</comment>
<dbReference type="Proteomes" id="UP000515159">
    <property type="component" value="Chromosome 2"/>
</dbReference>
<organism evidence="17 18">
    <name type="scientific">Geotrypetes seraphini</name>
    <name type="common">Gaboon caecilian</name>
    <name type="synonym">Caecilia seraphini</name>
    <dbReference type="NCBI Taxonomy" id="260995"/>
    <lineage>
        <taxon>Eukaryota</taxon>
        <taxon>Metazoa</taxon>
        <taxon>Chordata</taxon>
        <taxon>Craniata</taxon>
        <taxon>Vertebrata</taxon>
        <taxon>Euteleostomi</taxon>
        <taxon>Amphibia</taxon>
        <taxon>Gymnophiona</taxon>
        <taxon>Geotrypetes</taxon>
    </lineage>
</organism>
<evidence type="ECO:0000256" key="12">
    <source>
        <dbReference type="ARBA" id="ARBA00023136"/>
    </source>
</evidence>
<keyword evidence="9 15" id="KW-0408">Iron</keyword>
<evidence type="ECO:0000256" key="14">
    <source>
        <dbReference type="ARBA" id="ARBA00042800"/>
    </source>
</evidence>
<dbReference type="InterPro" id="IPR001128">
    <property type="entry name" value="Cyt_P450"/>
</dbReference>
<keyword evidence="11" id="KW-0496">Mitochondrion</keyword>
<dbReference type="GO" id="GO:0006700">
    <property type="term" value="P:C21-steroid hormone biosynthetic process"/>
    <property type="evidence" value="ECO:0007669"/>
    <property type="project" value="TreeGrafter"/>
</dbReference>
<protein>
    <recommendedName>
        <fullName evidence="4">steroid 11beta-monooxygenase</fullName>
        <ecNumber evidence="4">1.14.15.4</ecNumber>
    </recommendedName>
    <alternativeName>
        <fullName evidence="14">Cytochrome P450C11</fullName>
    </alternativeName>
</protein>
<dbReference type="GO" id="GO:0006704">
    <property type="term" value="P:glucocorticoid biosynthetic process"/>
    <property type="evidence" value="ECO:0007669"/>
    <property type="project" value="TreeGrafter"/>
</dbReference>
<dbReference type="PROSITE" id="PS00086">
    <property type="entry name" value="CYTOCHROME_P450"/>
    <property type="match status" value="1"/>
</dbReference>
<keyword evidence="8 16" id="KW-0560">Oxidoreductase</keyword>
<evidence type="ECO:0000256" key="6">
    <source>
        <dbReference type="ARBA" id="ARBA00022723"/>
    </source>
</evidence>
<dbReference type="FunCoup" id="A0A6P8PNR5">
    <property type="interactions" value="107"/>
</dbReference>
<accession>A0A6P8PNR5</accession>
<evidence type="ECO:0000256" key="11">
    <source>
        <dbReference type="ARBA" id="ARBA00023128"/>
    </source>
</evidence>
<evidence type="ECO:0000256" key="8">
    <source>
        <dbReference type="ARBA" id="ARBA00023002"/>
    </source>
</evidence>
<evidence type="ECO:0000256" key="9">
    <source>
        <dbReference type="ARBA" id="ARBA00023004"/>
    </source>
</evidence>
<evidence type="ECO:0000256" key="13">
    <source>
        <dbReference type="ARBA" id="ARBA00023250"/>
    </source>
</evidence>
<evidence type="ECO:0000256" key="5">
    <source>
        <dbReference type="ARBA" id="ARBA00022617"/>
    </source>
</evidence>
<evidence type="ECO:0000313" key="17">
    <source>
        <dbReference type="Proteomes" id="UP000515159"/>
    </source>
</evidence>
<dbReference type="GeneID" id="117353600"/>
<name>A0A6P8PNR5_GEOSA</name>
<keyword evidence="5 15" id="KW-0349">Heme</keyword>
<evidence type="ECO:0000256" key="1">
    <source>
        <dbReference type="ARBA" id="ARBA00001971"/>
    </source>
</evidence>
<evidence type="ECO:0000256" key="7">
    <source>
        <dbReference type="ARBA" id="ARBA00022946"/>
    </source>
</evidence>
<dbReference type="EC" id="1.14.15.4" evidence="4"/>
<dbReference type="GO" id="GO:0005506">
    <property type="term" value="F:iron ion binding"/>
    <property type="evidence" value="ECO:0007669"/>
    <property type="project" value="InterPro"/>
</dbReference>
<keyword evidence="17" id="KW-1185">Reference proteome</keyword>
<reference evidence="18" key="1">
    <citation type="submission" date="2025-08" db="UniProtKB">
        <authorList>
            <consortium name="RefSeq"/>
        </authorList>
    </citation>
    <scope>IDENTIFICATION</scope>
</reference>
<dbReference type="KEGG" id="gsh:117353600"/>
<dbReference type="Gene3D" id="1.10.630.10">
    <property type="entry name" value="Cytochrome P450"/>
    <property type="match status" value="1"/>
</dbReference>
<evidence type="ECO:0000256" key="2">
    <source>
        <dbReference type="ARBA" id="ARBA00004325"/>
    </source>
</evidence>
<evidence type="ECO:0000256" key="3">
    <source>
        <dbReference type="ARBA" id="ARBA00010617"/>
    </source>
</evidence>
<evidence type="ECO:0000256" key="10">
    <source>
        <dbReference type="ARBA" id="ARBA00023033"/>
    </source>
</evidence>
<dbReference type="Pfam" id="PF00067">
    <property type="entry name" value="p450"/>
    <property type="match status" value="1"/>
</dbReference>
<dbReference type="GO" id="GO:0071375">
    <property type="term" value="P:cellular response to peptide hormone stimulus"/>
    <property type="evidence" value="ECO:0007669"/>
    <property type="project" value="TreeGrafter"/>
</dbReference>
<keyword evidence="13" id="KW-0755">Steroidogenesis</keyword>
<keyword evidence="10 16" id="KW-0503">Monooxygenase</keyword>
<dbReference type="InParanoid" id="A0A6P8PNR5"/>
<keyword evidence="6 15" id="KW-0479">Metal-binding</keyword>
<dbReference type="InterPro" id="IPR002401">
    <property type="entry name" value="Cyt_P450_E_grp-I"/>
</dbReference>
<dbReference type="PRINTS" id="PR00463">
    <property type="entry name" value="EP450I"/>
</dbReference>